<evidence type="ECO:0000313" key="1">
    <source>
        <dbReference type="EMBL" id="QHU34031.1"/>
    </source>
</evidence>
<dbReference type="AlphaFoldDB" id="A0A6C0LWB0"/>
<protein>
    <submittedName>
        <fullName evidence="1">Uncharacterized protein</fullName>
    </submittedName>
</protein>
<dbReference type="EMBL" id="MN740566">
    <property type="protein sequence ID" value="QHU34031.1"/>
    <property type="molecule type" value="Genomic_DNA"/>
</dbReference>
<name>A0A6C0LWB0_9ZZZZ</name>
<accession>A0A6C0LWB0</accession>
<sequence length="165" mass="18637">MSKTILCRSVTEGGGRCMGRGKCRHAHTIMELYPRMCKYGNRCNRHKDHPETCMFVHPDEDIFSYATTHKFISQPEPVPGPIRRNSYKFGIPPHSDSRGVDMDFSYTTDDFPELISDIALSSSPDIFDLEIGDLGELDDSWSNEGKLPCVFSSKPSPLQRQTSTM</sequence>
<reference evidence="1" key="1">
    <citation type="journal article" date="2020" name="Nature">
        <title>Giant virus diversity and host interactions through global metagenomics.</title>
        <authorList>
            <person name="Schulz F."/>
            <person name="Roux S."/>
            <person name="Paez-Espino D."/>
            <person name="Jungbluth S."/>
            <person name="Walsh D.A."/>
            <person name="Denef V.J."/>
            <person name="McMahon K.D."/>
            <person name="Konstantinidis K.T."/>
            <person name="Eloe-Fadrosh E.A."/>
            <person name="Kyrpides N.C."/>
            <person name="Woyke T."/>
        </authorList>
    </citation>
    <scope>NUCLEOTIDE SEQUENCE</scope>
    <source>
        <strain evidence="1">GVMAG-S-1016704-142</strain>
    </source>
</reference>
<organism evidence="1">
    <name type="scientific">viral metagenome</name>
    <dbReference type="NCBI Taxonomy" id="1070528"/>
    <lineage>
        <taxon>unclassified sequences</taxon>
        <taxon>metagenomes</taxon>
        <taxon>organismal metagenomes</taxon>
    </lineage>
</organism>
<proteinExistence type="predicted"/>